<reference evidence="2" key="1">
    <citation type="submission" date="2018-11" db="EMBL/GenBank/DDBJ databases">
        <authorList>
            <person name="Grassa J C."/>
        </authorList>
    </citation>
    <scope>NUCLEOTIDE SEQUENCE [LARGE SCALE GENOMIC DNA]</scope>
</reference>
<protein>
    <recommendedName>
        <fullName evidence="1">Zinc knuckle CX2CX4HX4C domain-containing protein</fullName>
    </recommendedName>
</protein>
<dbReference type="EnsemblPlants" id="evm.model.04.2185">
    <property type="protein sequence ID" value="cds.evm.model.04.2185"/>
    <property type="gene ID" value="evm.TU.04.2185"/>
</dbReference>
<reference evidence="2" key="2">
    <citation type="submission" date="2021-03" db="UniProtKB">
        <authorList>
            <consortium name="EnsemblPlants"/>
        </authorList>
    </citation>
    <scope>IDENTIFICATION</scope>
</reference>
<organism evidence="2 3">
    <name type="scientific">Cannabis sativa</name>
    <name type="common">Hemp</name>
    <name type="synonym">Marijuana</name>
    <dbReference type="NCBI Taxonomy" id="3483"/>
    <lineage>
        <taxon>Eukaryota</taxon>
        <taxon>Viridiplantae</taxon>
        <taxon>Streptophyta</taxon>
        <taxon>Embryophyta</taxon>
        <taxon>Tracheophyta</taxon>
        <taxon>Spermatophyta</taxon>
        <taxon>Magnoliopsida</taxon>
        <taxon>eudicotyledons</taxon>
        <taxon>Gunneridae</taxon>
        <taxon>Pentapetalae</taxon>
        <taxon>rosids</taxon>
        <taxon>fabids</taxon>
        <taxon>Rosales</taxon>
        <taxon>Cannabaceae</taxon>
        <taxon>Cannabis</taxon>
    </lineage>
</organism>
<dbReference type="Proteomes" id="UP000596661">
    <property type="component" value="Chromosome 4"/>
</dbReference>
<dbReference type="Pfam" id="PF14392">
    <property type="entry name" value="zf-CCHC_4"/>
    <property type="match status" value="1"/>
</dbReference>
<dbReference type="InterPro" id="IPR025836">
    <property type="entry name" value="Zn_knuckle_CX2CX4HX4C"/>
</dbReference>
<name>A0A803PFX8_CANSA</name>
<feature type="domain" description="Zinc knuckle CX2CX4HX4C" evidence="1">
    <location>
        <begin position="60"/>
        <end position="93"/>
    </location>
</feature>
<keyword evidence="3" id="KW-1185">Reference proteome</keyword>
<dbReference type="EMBL" id="UZAU01000406">
    <property type="status" value="NOT_ANNOTATED_CDS"/>
    <property type="molecule type" value="Genomic_DNA"/>
</dbReference>
<evidence type="ECO:0000313" key="3">
    <source>
        <dbReference type="Proteomes" id="UP000596661"/>
    </source>
</evidence>
<dbReference type="AlphaFoldDB" id="A0A803PFX8"/>
<accession>A0A803PFX8</accession>
<proteinExistence type="predicted"/>
<sequence>MASNQYGENEMETEYQNMNMGEDEDGFLMYEGKFQKTDPNDFKGVWRDYLRVRVSVCVDAPLKKRMRLQMKNGPICNVKFKYEDLTTLAFVCVALLAIRTLL</sequence>
<evidence type="ECO:0000259" key="1">
    <source>
        <dbReference type="Pfam" id="PF14392"/>
    </source>
</evidence>
<dbReference type="Gramene" id="evm.model.04.2185">
    <property type="protein sequence ID" value="cds.evm.model.04.2185"/>
    <property type="gene ID" value="evm.TU.04.2185"/>
</dbReference>
<evidence type="ECO:0000313" key="2">
    <source>
        <dbReference type="EnsemblPlants" id="cds.evm.model.04.2185"/>
    </source>
</evidence>